<evidence type="ECO:0000256" key="7">
    <source>
        <dbReference type="HAMAP-Rule" id="MF_00945"/>
    </source>
</evidence>
<feature type="region of interest" description="Disordered" evidence="9">
    <location>
        <begin position="516"/>
        <end position="539"/>
    </location>
</feature>
<organism evidence="11 12">
    <name type="scientific">Erysipelothrix inopinata</name>
    <dbReference type="NCBI Taxonomy" id="225084"/>
    <lineage>
        <taxon>Bacteria</taxon>
        <taxon>Bacillati</taxon>
        <taxon>Bacillota</taxon>
        <taxon>Erysipelotrichia</taxon>
        <taxon>Erysipelotrichales</taxon>
        <taxon>Erysipelotrichaceae</taxon>
        <taxon>Erysipelothrix</taxon>
    </lineage>
</organism>
<evidence type="ECO:0000256" key="3">
    <source>
        <dbReference type="ARBA" id="ARBA00022814"/>
    </source>
</evidence>
<feature type="compositionally biased region" description="Basic and acidic residues" evidence="9">
    <location>
        <begin position="476"/>
        <end position="489"/>
    </location>
</feature>
<dbReference type="InterPro" id="IPR004087">
    <property type="entry name" value="KH_dom"/>
</dbReference>
<evidence type="ECO:0000256" key="2">
    <source>
        <dbReference type="ARBA" id="ARBA00022490"/>
    </source>
</evidence>
<proteinExistence type="inferred from homology"/>
<dbReference type="GO" id="GO:0003723">
    <property type="term" value="F:RNA binding"/>
    <property type="evidence" value="ECO:0007669"/>
    <property type="project" value="UniProtKB-UniRule"/>
</dbReference>
<dbReference type="SMART" id="SM00322">
    <property type="entry name" value="KH"/>
    <property type="match status" value="2"/>
</dbReference>
<evidence type="ECO:0000256" key="1">
    <source>
        <dbReference type="ARBA" id="ARBA00022472"/>
    </source>
</evidence>
<dbReference type="InterPro" id="IPR009019">
    <property type="entry name" value="KH_sf_prok-type"/>
</dbReference>
<dbReference type="Gene3D" id="3.30.300.20">
    <property type="match status" value="2"/>
</dbReference>
<dbReference type="HAMAP" id="MF_00945_B">
    <property type="entry name" value="NusA_B"/>
    <property type="match status" value="1"/>
</dbReference>
<evidence type="ECO:0000313" key="11">
    <source>
        <dbReference type="EMBL" id="QNN60355.1"/>
    </source>
</evidence>
<keyword evidence="6 7" id="KW-0804">Transcription</keyword>
<gene>
    <name evidence="7 11" type="primary">nusA</name>
    <name evidence="11" type="ORF">H9L01_08250</name>
</gene>
<keyword evidence="2 7" id="KW-0963">Cytoplasm</keyword>
<dbReference type="GO" id="GO:0031564">
    <property type="term" value="P:transcription antitermination"/>
    <property type="evidence" value="ECO:0007669"/>
    <property type="project" value="UniProtKB-UniRule"/>
</dbReference>
<dbReference type="InterPro" id="IPR010213">
    <property type="entry name" value="TF_NusA"/>
</dbReference>
<evidence type="ECO:0000256" key="6">
    <source>
        <dbReference type="ARBA" id="ARBA00023163"/>
    </source>
</evidence>
<keyword evidence="5 7" id="KW-0805">Transcription regulation</keyword>
<name>A0A7G9RXN0_9FIRM</name>
<dbReference type="GO" id="GO:0006353">
    <property type="term" value="P:DNA-templated transcription termination"/>
    <property type="evidence" value="ECO:0007669"/>
    <property type="project" value="UniProtKB-UniRule"/>
</dbReference>
<dbReference type="PANTHER" id="PTHR22648:SF0">
    <property type="entry name" value="TRANSCRIPTION TERMINATION_ANTITERMINATION PROTEIN NUSA"/>
    <property type="match status" value="1"/>
</dbReference>
<dbReference type="KEGG" id="eio:H9L01_08250"/>
<dbReference type="CDD" id="cd02134">
    <property type="entry name" value="KH-II_NusA_rpt1"/>
    <property type="match status" value="1"/>
</dbReference>
<evidence type="ECO:0000256" key="8">
    <source>
        <dbReference type="SAM" id="Coils"/>
    </source>
</evidence>
<evidence type="ECO:0000256" key="4">
    <source>
        <dbReference type="ARBA" id="ARBA00022884"/>
    </source>
</evidence>
<feature type="domain" description="K Homology" evidence="10">
    <location>
        <begin position="231"/>
        <end position="294"/>
    </location>
</feature>
<feature type="region of interest" description="Disordered" evidence="9">
    <location>
        <begin position="459"/>
        <end position="489"/>
    </location>
</feature>
<evidence type="ECO:0000259" key="10">
    <source>
        <dbReference type="SMART" id="SM00322"/>
    </source>
</evidence>
<dbReference type="GO" id="GO:0005829">
    <property type="term" value="C:cytosol"/>
    <property type="evidence" value="ECO:0007669"/>
    <property type="project" value="TreeGrafter"/>
</dbReference>
<protein>
    <recommendedName>
        <fullName evidence="7">Transcription termination/antitermination protein NusA</fullName>
    </recommendedName>
</protein>
<dbReference type="FunFam" id="3.30.300.20:FF:000002">
    <property type="entry name" value="Transcription termination/antitermination protein NusA"/>
    <property type="match status" value="1"/>
</dbReference>
<comment type="subunit">
    <text evidence="7">Monomer. Binds directly to the core enzyme of the DNA-dependent RNA polymerase and to nascent RNA.</text>
</comment>
<dbReference type="InterPro" id="IPR025249">
    <property type="entry name" value="TF_NusA_KH_1st"/>
</dbReference>
<dbReference type="SUPFAM" id="SSF54814">
    <property type="entry name" value="Prokaryotic type KH domain (KH-domain type II)"/>
    <property type="match status" value="2"/>
</dbReference>
<dbReference type="Pfam" id="PF26594">
    <property type="entry name" value="KH_NusA_2nd"/>
    <property type="match status" value="1"/>
</dbReference>
<dbReference type="SUPFAM" id="SSF69705">
    <property type="entry name" value="Transcription factor NusA, N-terminal domain"/>
    <property type="match status" value="1"/>
</dbReference>
<reference evidence="11 12" key="1">
    <citation type="submission" date="2020-08" db="EMBL/GenBank/DDBJ databases">
        <title>Genome sequence of Erysipelothrix inopinata DSM 15511T.</title>
        <authorList>
            <person name="Hyun D.-W."/>
            <person name="Bae J.-W."/>
        </authorList>
    </citation>
    <scope>NUCLEOTIDE SEQUENCE [LARGE SCALE GENOMIC DNA]</scope>
    <source>
        <strain evidence="11 12">DSM 15511</strain>
    </source>
</reference>
<dbReference type="Pfam" id="PF08529">
    <property type="entry name" value="NusA_N"/>
    <property type="match status" value="1"/>
</dbReference>
<evidence type="ECO:0000313" key="12">
    <source>
        <dbReference type="Proteomes" id="UP000515928"/>
    </source>
</evidence>
<dbReference type="GO" id="GO:0003700">
    <property type="term" value="F:DNA-binding transcription factor activity"/>
    <property type="evidence" value="ECO:0007669"/>
    <property type="project" value="InterPro"/>
</dbReference>
<comment type="similarity">
    <text evidence="7">Belongs to the NusA family.</text>
</comment>
<dbReference type="InterPro" id="IPR030842">
    <property type="entry name" value="TF_NusA_bacterial"/>
</dbReference>
<dbReference type="RefSeq" id="WP_187533484.1">
    <property type="nucleotide sequence ID" value="NZ_CBCSHU010000004.1"/>
</dbReference>
<dbReference type="FunFam" id="3.30.300.20:FF:000005">
    <property type="entry name" value="Transcription termination/antitermination protein NusA"/>
    <property type="match status" value="1"/>
</dbReference>
<dbReference type="EMBL" id="CP060715">
    <property type="protein sequence ID" value="QNN60355.1"/>
    <property type="molecule type" value="Genomic_DNA"/>
</dbReference>
<dbReference type="NCBIfam" id="TIGR01953">
    <property type="entry name" value="NusA"/>
    <property type="match status" value="1"/>
</dbReference>
<dbReference type="Gene3D" id="3.30.1480.10">
    <property type="entry name" value="NusA, N-terminal domain"/>
    <property type="match status" value="1"/>
</dbReference>
<accession>A0A7G9RXN0</accession>
<dbReference type="Pfam" id="PF13184">
    <property type="entry name" value="KH_NusA_1st"/>
    <property type="match status" value="1"/>
</dbReference>
<keyword evidence="12" id="KW-1185">Reference proteome</keyword>
<dbReference type="PANTHER" id="PTHR22648">
    <property type="entry name" value="TRANSCRIPTION TERMINATION FACTOR NUSA"/>
    <property type="match status" value="1"/>
</dbReference>
<dbReference type="InterPro" id="IPR015946">
    <property type="entry name" value="KH_dom-like_a/b"/>
</dbReference>
<feature type="coiled-coil region" evidence="8">
    <location>
        <begin position="359"/>
        <end position="418"/>
    </location>
</feature>
<dbReference type="InterPro" id="IPR058582">
    <property type="entry name" value="KH_NusA_2nd"/>
</dbReference>
<keyword evidence="8" id="KW-0175">Coiled coil</keyword>
<feature type="compositionally biased region" description="Acidic residues" evidence="9">
    <location>
        <begin position="521"/>
        <end position="539"/>
    </location>
</feature>
<dbReference type="CDD" id="cd22529">
    <property type="entry name" value="KH-II_NusA_rpt2"/>
    <property type="match status" value="1"/>
</dbReference>
<dbReference type="InterPro" id="IPR036555">
    <property type="entry name" value="NusA_N_sf"/>
</dbReference>
<dbReference type="Gene3D" id="2.40.50.140">
    <property type="entry name" value="Nucleic acid-binding proteins"/>
    <property type="match status" value="1"/>
</dbReference>
<keyword evidence="1 7" id="KW-0806">Transcription termination</keyword>
<dbReference type="InterPro" id="IPR012340">
    <property type="entry name" value="NA-bd_OB-fold"/>
</dbReference>
<evidence type="ECO:0000256" key="9">
    <source>
        <dbReference type="SAM" id="MobiDB-lite"/>
    </source>
</evidence>
<comment type="subcellular location">
    <subcellularLocation>
        <location evidence="7">Cytoplasm</location>
    </subcellularLocation>
</comment>
<dbReference type="InterPro" id="IPR013735">
    <property type="entry name" value="TF_NusA_N"/>
</dbReference>
<dbReference type="CDD" id="cd04455">
    <property type="entry name" value="S1_NusA"/>
    <property type="match status" value="1"/>
</dbReference>
<feature type="domain" description="K Homology" evidence="10">
    <location>
        <begin position="302"/>
        <end position="393"/>
    </location>
</feature>
<dbReference type="SUPFAM" id="SSF50249">
    <property type="entry name" value="Nucleic acid-binding proteins"/>
    <property type="match status" value="1"/>
</dbReference>
<dbReference type="AlphaFoldDB" id="A0A7G9RXN0"/>
<keyword evidence="4 7" id="KW-0694">RNA-binding</keyword>
<sequence length="539" mass="60927">MNVDKVMLAMQAIENDRNIPKEIVIDALKDSLAKAYRRQIGVPDALVDVVISEGSGDIKLYHKYKIVEEVMDDELEVGIHELDDDNVELVVGDYYQIEQPIDSLGRAAAILAKNVIKQRIREAEKQGIYDEYIDQLGEMIFAMVESVEDKFVVLNLGKSLAVMPRAAQIEGEIYQEGQTLKVVITDVNKDAKGAPILVSRADAMLVRRLFEAEVPEIFDGQVEIKAIAREAGERTKIAVYSHDPDIDPIGACIGPRGARVQTIIEELKGEKIDIFEWSENMIELIHNALAPAEVVAVFPNDENKGLIVIVDDSQLSLAIGKRGKNARLAVRLTKQRIDIKSVSDATADGIDYLGKMAAYEAEINEKLAKEAVVEEVENEIVEEATEAVVETIEAVEIVEEVEAEVEAIEETVEEAVVEETIEEAVEEESTDEPAEEKVKVSRKDVFKPRTDYVSKFEQLAGAPKQQEPVARRRYNKRDNREEEKPVNTSELLKEMEYEIVPEYTEEELLEVKKREQAEENSWYEEEIDFDEYDDYYDQE</sequence>
<dbReference type="Proteomes" id="UP000515928">
    <property type="component" value="Chromosome"/>
</dbReference>
<evidence type="ECO:0000256" key="5">
    <source>
        <dbReference type="ARBA" id="ARBA00023015"/>
    </source>
</evidence>
<keyword evidence="3 7" id="KW-0889">Transcription antitermination</keyword>
<comment type="function">
    <text evidence="7">Participates in both transcription termination and antitermination.</text>
</comment>